<dbReference type="RefSeq" id="XP_005364841.1">
    <property type="nucleotide sequence ID" value="XM_005364784.1"/>
</dbReference>
<dbReference type="Gene3D" id="3.10.100.10">
    <property type="entry name" value="Mannose-Binding Protein A, subunit A"/>
    <property type="match status" value="1"/>
</dbReference>
<accession>A0ABM0LF51</accession>
<feature type="signal peptide" evidence="2">
    <location>
        <begin position="1"/>
        <end position="41"/>
    </location>
</feature>
<evidence type="ECO:0000256" key="1">
    <source>
        <dbReference type="ARBA" id="ARBA00022734"/>
    </source>
</evidence>
<sequence>MSLLLISNLKRLPSAEHGSENAYHILLACLILLACSQGKKAEESLPTPENDLPSARINCPEGANAYGFYCYYFVEDHFTWGEAELFCQNMNSGHLVSVVSQAEGNFVASLVKESGNKAAYVWIGLHDPKNNRRWHWSSGSVFLYKSWATGAPSTSNCVALTSNTAFRKWKDENCDSQYS</sequence>
<protein>
    <submittedName>
        <fullName evidence="5">Lithostathine-2-like</fullName>
    </submittedName>
</protein>
<keyword evidence="1" id="KW-0430">Lectin</keyword>
<gene>
    <name evidence="5" type="primary">LOC101986611</name>
</gene>
<dbReference type="PRINTS" id="PR01504">
    <property type="entry name" value="PNCREATITSAP"/>
</dbReference>
<name>A0ABM0LF51_MICOH</name>
<keyword evidence="4" id="KW-1185">Reference proteome</keyword>
<evidence type="ECO:0000313" key="4">
    <source>
        <dbReference type="Proteomes" id="UP000694915"/>
    </source>
</evidence>
<evidence type="ECO:0000313" key="5">
    <source>
        <dbReference type="RefSeq" id="XP_005364841.1"/>
    </source>
</evidence>
<dbReference type="Pfam" id="PF00059">
    <property type="entry name" value="Lectin_C"/>
    <property type="match status" value="1"/>
</dbReference>
<dbReference type="InterPro" id="IPR016187">
    <property type="entry name" value="CTDL_fold"/>
</dbReference>
<evidence type="ECO:0000256" key="2">
    <source>
        <dbReference type="SAM" id="SignalP"/>
    </source>
</evidence>
<dbReference type="SUPFAM" id="SSF56436">
    <property type="entry name" value="C-type lectin-like"/>
    <property type="match status" value="1"/>
</dbReference>
<reference evidence="5" key="1">
    <citation type="submission" date="2025-08" db="UniProtKB">
        <authorList>
            <consortium name="RefSeq"/>
        </authorList>
    </citation>
    <scope>IDENTIFICATION</scope>
</reference>
<evidence type="ECO:0000259" key="3">
    <source>
        <dbReference type="PROSITE" id="PS50041"/>
    </source>
</evidence>
<dbReference type="PANTHER" id="PTHR22803">
    <property type="entry name" value="MANNOSE, PHOSPHOLIPASE, LECTIN RECEPTOR RELATED"/>
    <property type="match status" value="1"/>
</dbReference>
<dbReference type="InterPro" id="IPR016186">
    <property type="entry name" value="C-type_lectin-like/link_sf"/>
</dbReference>
<organism evidence="4 5">
    <name type="scientific">Microtus ochrogaster</name>
    <name type="common">Prairie vole</name>
    <dbReference type="NCBI Taxonomy" id="79684"/>
    <lineage>
        <taxon>Eukaryota</taxon>
        <taxon>Metazoa</taxon>
        <taxon>Chordata</taxon>
        <taxon>Craniata</taxon>
        <taxon>Vertebrata</taxon>
        <taxon>Euteleostomi</taxon>
        <taxon>Mammalia</taxon>
        <taxon>Eutheria</taxon>
        <taxon>Euarchontoglires</taxon>
        <taxon>Glires</taxon>
        <taxon>Rodentia</taxon>
        <taxon>Myomorpha</taxon>
        <taxon>Muroidea</taxon>
        <taxon>Cricetidae</taxon>
        <taxon>Arvicolinae</taxon>
        <taxon>Microtus</taxon>
    </lineage>
</organism>
<dbReference type="SMART" id="SM00034">
    <property type="entry name" value="CLECT"/>
    <property type="match status" value="1"/>
</dbReference>
<proteinExistence type="predicted"/>
<dbReference type="Proteomes" id="UP000694915">
    <property type="component" value="Chromosome 14"/>
</dbReference>
<keyword evidence="2" id="KW-0732">Signal</keyword>
<dbReference type="InterPro" id="IPR050111">
    <property type="entry name" value="C-type_lectin/snaclec_domain"/>
</dbReference>
<dbReference type="InterPro" id="IPR001304">
    <property type="entry name" value="C-type_lectin-like"/>
</dbReference>
<dbReference type="PROSITE" id="PS50041">
    <property type="entry name" value="C_TYPE_LECTIN_2"/>
    <property type="match status" value="1"/>
</dbReference>
<feature type="chain" id="PRO_5047079116" evidence="2">
    <location>
        <begin position="42"/>
        <end position="179"/>
    </location>
</feature>
<feature type="domain" description="C-type lectin" evidence="3">
    <location>
        <begin position="66"/>
        <end position="179"/>
    </location>
</feature>
<dbReference type="GeneID" id="101986611"/>